<keyword evidence="2 5" id="KW-0719">Serine esterase</keyword>
<comment type="catalytic activity">
    <reaction evidence="4">
        <text>[phosphatase 2A protein]-C-terminal L-leucine methyl ester + H2O = [phosphatase 2A protein]-C-terminal L-leucine + methanol + H(+)</text>
        <dbReference type="Rhea" id="RHEA:48548"/>
        <dbReference type="Rhea" id="RHEA-COMP:12134"/>
        <dbReference type="Rhea" id="RHEA-COMP:12135"/>
        <dbReference type="ChEBI" id="CHEBI:15377"/>
        <dbReference type="ChEBI" id="CHEBI:15378"/>
        <dbReference type="ChEBI" id="CHEBI:17790"/>
        <dbReference type="ChEBI" id="CHEBI:90516"/>
        <dbReference type="ChEBI" id="CHEBI:90517"/>
        <dbReference type="EC" id="3.1.1.89"/>
    </reaction>
</comment>
<feature type="active site" evidence="6">
    <location>
        <position position="170"/>
    </location>
</feature>
<dbReference type="GO" id="GO:0051723">
    <property type="term" value="F:protein methylesterase activity"/>
    <property type="evidence" value="ECO:0007669"/>
    <property type="project" value="UniProtKB-EC"/>
</dbReference>
<dbReference type="Pfam" id="PF12697">
    <property type="entry name" value="Abhydrolase_6"/>
    <property type="match status" value="1"/>
</dbReference>
<dbReference type="PANTHER" id="PTHR14189:SF0">
    <property type="entry name" value="PROTEIN PHOSPHATASE METHYLESTERASE 1"/>
    <property type="match status" value="1"/>
</dbReference>
<proteinExistence type="inferred from homology"/>
<evidence type="ECO:0000256" key="6">
    <source>
        <dbReference type="PIRSR" id="PIRSR022950-1"/>
    </source>
</evidence>
<evidence type="ECO:0000256" key="4">
    <source>
        <dbReference type="ARBA" id="ARBA00049203"/>
    </source>
</evidence>
<comment type="function">
    <text evidence="5">Demethylates proteins that have been reversibly carboxymethylated.</text>
</comment>
<evidence type="ECO:0000256" key="3">
    <source>
        <dbReference type="ARBA" id="ARBA00022801"/>
    </source>
</evidence>
<feature type="active site" evidence="6">
    <location>
        <position position="301"/>
    </location>
</feature>
<dbReference type="AlphaFoldDB" id="A0AAV7ZXE2"/>
<dbReference type="InterPro" id="IPR016812">
    <property type="entry name" value="PPase_methylesterase_euk"/>
</dbReference>
<dbReference type="PANTHER" id="PTHR14189">
    <property type="entry name" value="PROTEIN PHOSPHATASE METHYLESTERASE-1 RELATED"/>
    <property type="match status" value="1"/>
</dbReference>
<comment type="caution">
    <text evidence="8">The sequence shown here is derived from an EMBL/GenBank/DDBJ whole genome shotgun (WGS) entry which is preliminary data.</text>
</comment>
<evidence type="ECO:0000256" key="2">
    <source>
        <dbReference type="ARBA" id="ARBA00022487"/>
    </source>
</evidence>
<evidence type="ECO:0000259" key="7">
    <source>
        <dbReference type="Pfam" id="PF12697"/>
    </source>
</evidence>
<evidence type="ECO:0000256" key="5">
    <source>
        <dbReference type="PIRNR" id="PIRNR022950"/>
    </source>
</evidence>
<sequence length="333" mass="38330">MTNQKLASYKWENYFTEKIDLAIKDTNDTFRVYRAGADLTESELIIFFIHGTGYTSLTWAPLIQKILLNKPKVSIYTYDLRGHGCTTVEQASDLRLETLTRDTTMVINQLGLNQVETPMMLIGHSLGGIIAVETAKYHDQLIDKKNKSNEKENQKTNCIIENIKIVMIIDIVGTSGLKAIPFMKRFYSNRKNKFQNLNEAINYALESGISKNRMSARISVPTQLKYVEEEEKENNYFTWNFDVVSSLQYWESWFQNLNQNFLSIKATKVLVLSNLEHMDKDITTAHMSGKFQLIPSNRAGHAVHEDVPDYLAQKTISIVNRYLKVKSMFSKKK</sequence>
<keyword evidence="3 5" id="KW-0378">Hydrolase</keyword>
<name>A0AAV7ZXE2_9EUKA</name>
<dbReference type="InterPro" id="IPR029058">
    <property type="entry name" value="AB_hydrolase_fold"/>
</dbReference>
<dbReference type="InterPro" id="IPR000073">
    <property type="entry name" value="AB_hydrolase_1"/>
</dbReference>
<evidence type="ECO:0000313" key="9">
    <source>
        <dbReference type="Proteomes" id="UP001146793"/>
    </source>
</evidence>
<comment type="similarity">
    <text evidence="1 5">Belongs to the AB hydrolase superfamily.</text>
</comment>
<organism evidence="8 9">
    <name type="scientific">Anaeramoeba flamelloides</name>
    <dbReference type="NCBI Taxonomy" id="1746091"/>
    <lineage>
        <taxon>Eukaryota</taxon>
        <taxon>Metamonada</taxon>
        <taxon>Anaeramoebidae</taxon>
        <taxon>Anaeramoeba</taxon>
    </lineage>
</organism>
<protein>
    <recommendedName>
        <fullName evidence="5">Protein phosphatase methylesterase 1</fullName>
        <shortName evidence="5">PME-1</shortName>
        <ecNumber evidence="5">3.1.1.-</ecNumber>
    </recommendedName>
</protein>
<dbReference type="EMBL" id="JANTQA010000023">
    <property type="protein sequence ID" value="KAJ3445068.1"/>
    <property type="molecule type" value="Genomic_DNA"/>
</dbReference>
<dbReference type="PIRSF" id="PIRSF022950">
    <property type="entry name" value="PPase_methylesterase_euk"/>
    <property type="match status" value="1"/>
</dbReference>
<gene>
    <name evidence="8" type="ORF">M0812_10932</name>
</gene>
<feature type="active site" evidence="6">
    <location>
        <position position="125"/>
    </location>
</feature>
<accession>A0AAV7ZXE2</accession>
<evidence type="ECO:0000313" key="8">
    <source>
        <dbReference type="EMBL" id="KAJ3445068.1"/>
    </source>
</evidence>
<feature type="domain" description="AB hydrolase-1" evidence="7">
    <location>
        <begin position="46"/>
        <end position="313"/>
    </location>
</feature>
<dbReference type="SUPFAM" id="SSF53474">
    <property type="entry name" value="alpha/beta-Hydrolases"/>
    <property type="match status" value="1"/>
</dbReference>
<evidence type="ECO:0000256" key="1">
    <source>
        <dbReference type="ARBA" id="ARBA00008645"/>
    </source>
</evidence>
<dbReference type="Gene3D" id="3.40.50.1820">
    <property type="entry name" value="alpha/beta hydrolase"/>
    <property type="match status" value="1"/>
</dbReference>
<reference evidence="8" key="1">
    <citation type="submission" date="2022-08" db="EMBL/GenBank/DDBJ databases">
        <title>Novel sulphate-reducing endosymbionts in the free-living metamonad Anaeramoeba.</title>
        <authorList>
            <person name="Jerlstrom-Hultqvist J."/>
            <person name="Cepicka I."/>
            <person name="Gallot-Lavallee L."/>
            <person name="Salas-Leiva D."/>
            <person name="Curtis B.A."/>
            <person name="Zahonova K."/>
            <person name="Pipaliya S."/>
            <person name="Dacks J."/>
            <person name="Roger A.J."/>
        </authorList>
    </citation>
    <scope>NUCLEOTIDE SEQUENCE</scope>
    <source>
        <strain evidence="8">Busselton2</strain>
    </source>
</reference>
<dbReference type="Proteomes" id="UP001146793">
    <property type="component" value="Unassembled WGS sequence"/>
</dbReference>
<dbReference type="EC" id="3.1.1.-" evidence="5"/>